<dbReference type="EMBL" id="QMFB01000012">
    <property type="protein sequence ID" value="RAV19473.1"/>
    <property type="molecule type" value="Genomic_DNA"/>
</dbReference>
<accession>A0A329ML85</accession>
<dbReference type="Gene3D" id="1.10.287.860">
    <property type="entry name" value="Nucleotidyltransferase"/>
    <property type="match status" value="1"/>
</dbReference>
<evidence type="ECO:0000259" key="2">
    <source>
        <dbReference type="SMART" id="SM00954"/>
    </source>
</evidence>
<organism evidence="3 4">
    <name type="scientific">Paenibacillus contaminans</name>
    <dbReference type="NCBI Taxonomy" id="450362"/>
    <lineage>
        <taxon>Bacteria</taxon>
        <taxon>Bacillati</taxon>
        <taxon>Bacillota</taxon>
        <taxon>Bacilli</taxon>
        <taxon>Bacillales</taxon>
        <taxon>Paenibacillaceae</taxon>
        <taxon>Paenibacillus</taxon>
    </lineage>
</organism>
<dbReference type="AlphaFoldDB" id="A0A329ML85"/>
<dbReference type="SUPFAM" id="SSF81301">
    <property type="entry name" value="Nucleotidyltransferase"/>
    <property type="match status" value="1"/>
</dbReference>
<dbReference type="GO" id="GO:0015970">
    <property type="term" value="P:guanosine tetraphosphate biosynthetic process"/>
    <property type="evidence" value="ECO:0007669"/>
    <property type="project" value="UniProtKB-UniPathway"/>
</dbReference>
<protein>
    <submittedName>
        <fullName evidence="3">(P)ppGpp synthetase</fullName>
    </submittedName>
</protein>
<dbReference type="InterPro" id="IPR007685">
    <property type="entry name" value="RelA_SpoT"/>
</dbReference>
<comment type="pathway">
    <text evidence="1">Purine metabolism; ppGpp biosynthesis; ppGpp from GTP: step 1/2.</text>
</comment>
<proteinExistence type="predicted"/>
<reference evidence="3 4" key="1">
    <citation type="journal article" date="2009" name="Int. J. Syst. Evol. Microbiol.">
        <title>Paenibacillus contaminans sp. nov., isolated from a contaminated laboratory plate.</title>
        <authorList>
            <person name="Chou J.H."/>
            <person name="Lee J.H."/>
            <person name="Lin M.C."/>
            <person name="Chang P.S."/>
            <person name="Arun A.B."/>
            <person name="Young C.C."/>
            <person name="Chen W.M."/>
        </authorList>
    </citation>
    <scope>NUCLEOTIDE SEQUENCE [LARGE SCALE GENOMIC DNA]</scope>
    <source>
        <strain evidence="3 4">CKOBP-6</strain>
    </source>
</reference>
<dbReference type="UniPathway" id="UPA00908">
    <property type="reaction ID" value="UER00884"/>
</dbReference>
<keyword evidence="4" id="KW-1185">Reference proteome</keyword>
<evidence type="ECO:0000256" key="1">
    <source>
        <dbReference type="ARBA" id="ARBA00004976"/>
    </source>
</evidence>
<comment type="caution">
    <text evidence="3">The sequence shown here is derived from an EMBL/GenBank/DDBJ whole genome shotgun (WGS) entry which is preliminary data.</text>
</comment>
<dbReference type="SMART" id="SM00954">
    <property type="entry name" value="RelA_SpoT"/>
    <property type="match status" value="1"/>
</dbReference>
<dbReference type="Gene3D" id="3.30.460.10">
    <property type="entry name" value="Beta Polymerase, domain 2"/>
    <property type="match status" value="1"/>
</dbReference>
<dbReference type="InterPro" id="IPR043519">
    <property type="entry name" value="NT_sf"/>
</dbReference>
<evidence type="ECO:0000313" key="4">
    <source>
        <dbReference type="Proteomes" id="UP000250369"/>
    </source>
</evidence>
<dbReference type="PANTHER" id="PTHR41773">
    <property type="entry name" value="GTP PYROPHOSPHATASE-RELATED"/>
    <property type="match status" value="1"/>
</dbReference>
<dbReference type="Pfam" id="PF04607">
    <property type="entry name" value="RelA_SpoT"/>
    <property type="match status" value="1"/>
</dbReference>
<name>A0A329ML85_9BACL</name>
<gene>
    <name evidence="3" type="ORF">DQG23_21010</name>
</gene>
<dbReference type="PANTHER" id="PTHR41773:SF1">
    <property type="entry name" value="RELA_SPOT DOMAIN-CONTAINING PROTEIN"/>
    <property type="match status" value="1"/>
</dbReference>
<dbReference type="Proteomes" id="UP000250369">
    <property type="component" value="Unassembled WGS sequence"/>
</dbReference>
<sequence>MIVMYGGLVFVNICELVLLSNFAKETLYATLENRISIMKERNIGMENKEILKQEFLKVSPLYQRLSINITESLRFLLKENNISFLDVYSRVKEFDSFFDKIDRKQYKKPFDQIEDICGLRIVCYYPSDILLIKQIIDKEFIIVNSEDKLDSLEPDKFGYRSHHFVVKLRNGWLNVPNYRGLGGCKAEIQVRTILMHAWADISHKLSYKKKEHVPELFQRNLFQLSALFEIADDRFDMLRAERENYRNSMINNGLFNLDQELNLDSLQAFLDFHFPDRVKQTHGTIDLLDELMKYNISLEDLNESYNKVKKLIPKFEMEIFLEDNIERDVNEDEHRWYQSGIIRHILELTNDHYWEDRCEEFKDVPNSQIELIQAQRERVKKNNS</sequence>
<feature type="domain" description="RelA/SpoT" evidence="2">
    <location>
        <begin position="89"/>
        <end position="213"/>
    </location>
</feature>
<dbReference type="CDD" id="cd05399">
    <property type="entry name" value="NT_Rel-Spo_like"/>
    <property type="match status" value="1"/>
</dbReference>
<evidence type="ECO:0000313" key="3">
    <source>
        <dbReference type="EMBL" id="RAV19473.1"/>
    </source>
</evidence>